<organism evidence="3 4">
    <name type="scientific">Artemisia annua</name>
    <name type="common">Sweet wormwood</name>
    <dbReference type="NCBI Taxonomy" id="35608"/>
    <lineage>
        <taxon>Eukaryota</taxon>
        <taxon>Viridiplantae</taxon>
        <taxon>Streptophyta</taxon>
        <taxon>Embryophyta</taxon>
        <taxon>Tracheophyta</taxon>
        <taxon>Spermatophyta</taxon>
        <taxon>Magnoliopsida</taxon>
        <taxon>eudicotyledons</taxon>
        <taxon>Gunneridae</taxon>
        <taxon>Pentapetalae</taxon>
        <taxon>asterids</taxon>
        <taxon>campanulids</taxon>
        <taxon>Asterales</taxon>
        <taxon>Asteraceae</taxon>
        <taxon>Asteroideae</taxon>
        <taxon>Anthemideae</taxon>
        <taxon>Artemisiinae</taxon>
        <taxon>Artemisia</taxon>
    </lineage>
</organism>
<dbReference type="Pfam" id="PF16113">
    <property type="entry name" value="ECH_2"/>
    <property type="match status" value="1"/>
</dbReference>
<evidence type="ECO:0000259" key="2">
    <source>
        <dbReference type="Pfam" id="PF24289"/>
    </source>
</evidence>
<keyword evidence="3" id="KW-0378">Hydrolase</keyword>
<dbReference type="Pfam" id="PF24289">
    <property type="entry name" value="DUF7477"/>
    <property type="match status" value="1"/>
</dbReference>
<dbReference type="Proteomes" id="UP000245207">
    <property type="component" value="Unassembled WGS sequence"/>
</dbReference>
<keyword evidence="4" id="KW-1185">Reference proteome</keyword>
<evidence type="ECO:0000313" key="3">
    <source>
        <dbReference type="EMBL" id="PWA61275.1"/>
    </source>
</evidence>
<feature type="domain" description="Enoyl-CoA hydratase/isomerase" evidence="1">
    <location>
        <begin position="1"/>
        <end position="32"/>
    </location>
</feature>
<sequence length="175" mass="19860">MGGGAGASMHGRFRVATDNTNFSMPDASLGYFQMWVPLISYRDCMDSLGLAVHSETSKMKREIPKVCSVYLRHKDIEHVRATEEVHSQNYMTKFAGLLFGNAVKGGKCVTGWMKVRLGCFATQWISVYNARRPMKQRWGLARHFHYVPEIMAAILWTIPALFDNKVLSGSYWGKF</sequence>
<dbReference type="STRING" id="35608.A0A2U1MJ27"/>
<dbReference type="GO" id="GO:0016787">
    <property type="term" value="F:hydrolase activity"/>
    <property type="evidence" value="ECO:0007669"/>
    <property type="project" value="UniProtKB-KW"/>
</dbReference>
<evidence type="ECO:0000313" key="4">
    <source>
        <dbReference type="Proteomes" id="UP000245207"/>
    </source>
</evidence>
<dbReference type="Gene3D" id="3.90.226.10">
    <property type="entry name" value="2-enoyl-CoA Hydratase, Chain A, domain 1"/>
    <property type="match status" value="1"/>
</dbReference>
<dbReference type="EMBL" id="PKPP01005143">
    <property type="protein sequence ID" value="PWA61275.1"/>
    <property type="molecule type" value="Genomic_DNA"/>
</dbReference>
<name>A0A2U1MJ27_ARTAN</name>
<accession>A0A2U1MJ27</accession>
<dbReference type="OrthoDB" id="16820at2759"/>
<dbReference type="InterPro" id="IPR055900">
    <property type="entry name" value="DUF7477"/>
</dbReference>
<dbReference type="InterPro" id="IPR045004">
    <property type="entry name" value="ECH_dom"/>
</dbReference>
<comment type="caution">
    <text evidence="3">The sequence shown here is derived from an EMBL/GenBank/DDBJ whole genome shotgun (WGS) entry which is preliminary data.</text>
</comment>
<dbReference type="AlphaFoldDB" id="A0A2U1MJ27"/>
<protein>
    <submittedName>
        <fullName evidence="3">3-hydroxyisobutyryl-CoA hydrolase 3</fullName>
    </submittedName>
</protein>
<dbReference type="InterPro" id="IPR029045">
    <property type="entry name" value="ClpP/crotonase-like_dom_sf"/>
</dbReference>
<gene>
    <name evidence="3" type="ORF">CTI12_AA374450</name>
</gene>
<reference evidence="3 4" key="1">
    <citation type="journal article" date="2018" name="Mol. Plant">
        <title>The genome of Artemisia annua provides insight into the evolution of Asteraceae family and artemisinin biosynthesis.</title>
        <authorList>
            <person name="Shen Q."/>
            <person name="Zhang L."/>
            <person name="Liao Z."/>
            <person name="Wang S."/>
            <person name="Yan T."/>
            <person name="Shi P."/>
            <person name="Liu M."/>
            <person name="Fu X."/>
            <person name="Pan Q."/>
            <person name="Wang Y."/>
            <person name="Lv Z."/>
            <person name="Lu X."/>
            <person name="Zhang F."/>
            <person name="Jiang W."/>
            <person name="Ma Y."/>
            <person name="Chen M."/>
            <person name="Hao X."/>
            <person name="Li L."/>
            <person name="Tang Y."/>
            <person name="Lv G."/>
            <person name="Zhou Y."/>
            <person name="Sun X."/>
            <person name="Brodelius P.E."/>
            <person name="Rose J.K.C."/>
            <person name="Tang K."/>
        </authorList>
    </citation>
    <scope>NUCLEOTIDE SEQUENCE [LARGE SCALE GENOMIC DNA]</scope>
    <source>
        <strain evidence="4">cv. Huhao1</strain>
        <tissue evidence="3">Leaf</tissue>
    </source>
</reference>
<proteinExistence type="predicted"/>
<feature type="domain" description="DUF7477" evidence="2">
    <location>
        <begin position="114"/>
        <end position="138"/>
    </location>
</feature>
<evidence type="ECO:0000259" key="1">
    <source>
        <dbReference type="Pfam" id="PF16113"/>
    </source>
</evidence>
<dbReference type="SUPFAM" id="SSF52096">
    <property type="entry name" value="ClpP/crotonase"/>
    <property type="match status" value="1"/>
</dbReference>